<evidence type="ECO:0000259" key="4">
    <source>
        <dbReference type="PROSITE" id="PS50002"/>
    </source>
</evidence>
<feature type="compositionally biased region" description="Low complexity" evidence="3">
    <location>
        <begin position="525"/>
        <end position="546"/>
    </location>
</feature>
<dbReference type="PANTHER" id="PTHR14206:SF7">
    <property type="entry name" value="INSULIN RECEPTOR SUBSTRATE 53 KDA, ISOFORM A"/>
    <property type="match status" value="1"/>
</dbReference>
<dbReference type="CDD" id="cd11779">
    <property type="entry name" value="SH3_Irsp53_BAIAP2L"/>
    <property type="match status" value="1"/>
</dbReference>
<protein>
    <recommendedName>
        <fullName evidence="8">Brain-specific angiogenesis inhibitor 1-associated protein 2</fullName>
    </recommendedName>
</protein>
<feature type="compositionally biased region" description="Acidic residues" evidence="3">
    <location>
        <begin position="885"/>
        <end position="898"/>
    </location>
</feature>
<dbReference type="EMBL" id="JAWQEG010004129">
    <property type="protein sequence ID" value="KAK3862911.1"/>
    <property type="molecule type" value="Genomic_DNA"/>
</dbReference>
<dbReference type="AlphaFoldDB" id="A0AAE1K1C1"/>
<feature type="region of interest" description="Disordered" evidence="3">
    <location>
        <begin position="979"/>
        <end position="1061"/>
    </location>
</feature>
<gene>
    <name evidence="6" type="ORF">Pcinc_031264</name>
</gene>
<feature type="region of interest" description="Disordered" evidence="3">
    <location>
        <begin position="521"/>
        <end position="546"/>
    </location>
</feature>
<evidence type="ECO:0000313" key="7">
    <source>
        <dbReference type="Proteomes" id="UP001286313"/>
    </source>
</evidence>
<feature type="compositionally biased region" description="Low complexity" evidence="3">
    <location>
        <begin position="583"/>
        <end position="592"/>
    </location>
</feature>
<feature type="compositionally biased region" description="Low complexity" evidence="3">
    <location>
        <begin position="400"/>
        <end position="432"/>
    </location>
</feature>
<feature type="compositionally biased region" description="Low complexity" evidence="3">
    <location>
        <begin position="458"/>
        <end position="476"/>
    </location>
</feature>
<dbReference type="GO" id="GO:0051017">
    <property type="term" value="P:actin filament bundle assembly"/>
    <property type="evidence" value="ECO:0007669"/>
    <property type="project" value="TreeGrafter"/>
</dbReference>
<dbReference type="SUPFAM" id="SSF103657">
    <property type="entry name" value="BAR/IMD domain-like"/>
    <property type="match status" value="1"/>
</dbReference>
<feature type="compositionally biased region" description="Low complexity" evidence="3">
    <location>
        <begin position="870"/>
        <end position="880"/>
    </location>
</feature>
<comment type="caution">
    <text evidence="6">The sequence shown here is derived from an EMBL/GenBank/DDBJ whole genome shotgun (WGS) entry which is preliminary data.</text>
</comment>
<keyword evidence="7" id="KW-1185">Reference proteome</keyword>
<dbReference type="GO" id="GO:0005829">
    <property type="term" value="C:cytosol"/>
    <property type="evidence" value="ECO:0007669"/>
    <property type="project" value="TreeGrafter"/>
</dbReference>
<feature type="compositionally biased region" description="Pro residues" evidence="3">
    <location>
        <begin position="807"/>
        <end position="820"/>
    </location>
</feature>
<dbReference type="InterPro" id="IPR036028">
    <property type="entry name" value="SH3-like_dom_sf"/>
</dbReference>
<evidence type="ECO:0008006" key="8">
    <source>
        <dbReference type="Google" id="ProtNLM"/>
    </source>
</evidence>
<feature type="region of interest" description="Disordered" evidence="3">
    <location>
        <begin position="946"/>
        <end position="966"/>
    </location>
</feature>
<keyword evidence="1 2" id="KW-0728">SH3 domain</keyword>
<accession>A0AAE1K1C1</accession>
<dbReference type="InterPro" id="IPR013606">
    <property type="entry name" value="I-BAR_dom"/>
</dbReference>
<organism evidence="6 7">
    <name type="scientific">Petrolisthes cinctipes</name>
    <name type="common">Flat porcelain crab</name>
    <dbReference type="NCBI Taxonomy" id="88211"/>
    <lineage>
        <taxon>Eukaryota</taxon>
        <taxon>Metazoa</taxon>
        <taxon>Ecdysozoa</taxon>
        <taxon>Arthropoda</taxon>
        <taxon>Crustacea</taxon>
        <taxon>Multicrustacea</taxon>
        <taxon>Malacostraca</taxon>
        <taxon>Eumalacostraca</taxon>
        <taxon>Eucarida</taxon>
        <taxon>Decapoda</taxon>
        <taxon>Pleocyemata</taxon>
        <taxon>Anomura</taxon>
        <taxon>Galatheoidea</taxon>
        <taxon>Porcellanidae</taxon>
        <taxon>Petrolisthes</taxon>
    </lineage>
</organism>
<feature type="compositionally biased region" description="Polar residues" evidence="3">
    <location>
        <begin position="359"/>
        <end position="376"/>
    </location>
</feature>
<feature type="compositionally biased region" description="Basic residues" evidence="3">
    <location>
        <begin position="439"/>
        <end position="448"/>
    </location>
</feature>
<evidence type="ECO:0000313" key="6">
    <source>
        <dbReference type="EMBL" id="KAK3862911.1"/>
    </source>
</evidence>
<proteinExistence type="predicted"/>
<dbReference type="Proteomes" id="UP001286313">
    <property type="component" value="Unassembled WGS sequence"/>
</dbReference>
<dbReference type="PANTHER" id="PTHR14206">
    <property type="entry name" value="BRAIN-SPECIFIC ANGIOGENESIS INHIBITOR 1-ASSOCIATED PROTEIN 2"/>
    <property type="match status" value="1"/>
</dbReference>
<reference evidence="6" key="1">
    <citation type="submission" date="2023-10" db="EMBL/GenBank/DDBJ databases">
        <title>Genome assemblies of two species of porcelain crab, Petrolisthes cinctipes and Petrolisthes manimaculis (Anomura: Porcellanidae).</title>
        <authorList>
            <person name="Angst P."/>
        </authorList>
    </citation>
    <scope>NUCLEOTIDE SEQUENCE</scope>
    <source>
        <strain evidence="6">PB745_01</strain>
        <tissue evidence="6">Gill</tissue>
    </source>
</reference>
<feature type="compositionally biased region" description="Low complexity" evidence="3">
    <location>
        <begin position="488"/>
        <end position="502"/>
    </location>
</feature>
<feature type="compositionally biased region" description="Low complexity" evidence="3">
    <location>
        <begin position="632"/>
        <end position="646"/>
    </location>
</feature>
<feature type="domain" description="IMD" evidence="5">
    <location>
        <begin position="1"/>
        <end position="204"/>
    </location>
</feature>
<feature type="region of interest" description="Disordered" evidence="3">
    <location>
        <begin position="359"/>
        <end position="504"/>
    </location>
</feature>
<evidence type="ECO:0000256" key="2">
    <source>
        <dbReference type="PROSITE-ProRule" id="PRU00192"/>
    </source>
</evidence>
<dbReference type="Gene3D" id="2.30.30.40">
    <property type="entry name" value="SH3 Domains"/>
    <property type="match status" value="1"/>
</dbReference>
<dbReference type="PROSITE" id="PS50002">
    <property type="entry name" value="SH3"/>
    <property type="match status" value="1"/>
</dbReference>
<evidence type="ECO:0000259" key="5">
    <source>
        <dbReference type="PROSITE" id="PS51338"/>
    </source>
</evidence>
<feature type="region of interest" description="Disordered" evidence="3">
    <location>
        <begin position="619"/>
        <end position="651"/>
    </location>
</feature>
<feature type="region of interest" description="Disordered" evidence="3">
    <location>
        <begin position="867"/>
        <end position="898"/>
    </location>
</feature>
<name>A0AAE1K1C1_PETCI</name>
<dbReference type="Gene3D" id="1.20.1270.60">
    <property type="entry name" value="Arfaptin homology (AH) domain/BAR domain"/>
    <property type="match status" value="1"/>
</dbReference>
<feature type="domain" description="SH3" evidence="4">
    <location>
        <begin position="282"/>
        <end position="343"/>
    </location>
</feature>
<dbReference type="PROSITE" id="PS51338">
    <property type="entry name" value="IMD"/>
    <property type="match status" value="1"/>
</dbReference>
<dbReference type="InterPro" id="IPR027681">
    <property type="entry name" value="IRSp53/IRTKS/Pinkbar"/>
</dbReference>
<dbReference type="GO" id="GO:0030838">
    <property type="term" value="P:positive regulation of actin filament polymerization"/>
    <property type="evidence" value="ECO:0007669"/>
    <property type="project" value="TreeGrafter"/>
</dbReference>
<feature type="region of interest" description="Disordered" evidence="3">
    <location>
        <begin position="558"/>
        <end position="592"/>
    </location>
</feature>
<evidence type="ECO:0000256" key="3">
    <source>
        <dbReference type="SAM" id="MobiDB-lite"/>
    </source>
</evidence>
<dbReference type="GO" id="GO:0051764">
    <property type="term" value="P:actin crosslink formation"/>
    <property type="evidence" value="ECO:0007669"/>
    <property type="project" value="TreeGrafter"/>
</dbReference>
<dbReference type="InterPro" id="IPR027267">
    <property type="entry name" value="AH/BAR_dom_sf"/>
</dbReference>
<feature type="compositionally biased region" description="Basic and acidic residues" evidence="3">
    <location>
        <begin position="1011"/>
        <end position="1060"/>
    </location>
</feature>
<sequence length="1150" mass="128595">MSASKVYLDALTKVARHSQQGCWGGSSDIGMCLMQMVDVYKEVQSQQMNILKAFYVDLLVPLETNLDKDTKVLQSEQKKFMGNHKHKLETYTKAASQLKKHKKKNRAQKVGMDKEIKHYQVLEEERLKLDSFVETSLQNAVTQERRRYGFILERQCSLARHYQVYHSRGSSLLAHALDNWQGVAATRESLPSPMLAVLPSARPREEGIYSTPQYDDDELSLASQVRRARSVDGSCQDLSTLVDEIPARPVTRARSEFNLDQHRFTPDPSMLRRSVAIPEDSGRRAMARALYPYQTSGDNQLAFVENDLIVLIGEKNKGWQYGENMRTQRCGWFPVAYTELLQEEDDSALGTLARWHINSKGTGSEQAVSSADSGKMNSDPSLHHHHQHHHQLHSHHHHPSSTSTFHSPPTHPASSSSSSSTTTTTNATYHNSQYPPTSTHHHPMKHRSASTGTIQVRTQCATTTPDACPTTTAAQTLQRNPHSLPTGPHVVPHSSHTSSSLHNVAPLQNSSSLHSVAPLHAQHPSLQTSSSSLQTIHTSTSDSTTSCSVDTVLYNHHNNMQSNHSHSPSPPRVLSQKNQNTRSNSNSNFSSSLLSSLANAPSLISARLQKKGCGSSSFHLSDDSGFSNESGNDSTQPSSNPQNSHSNLDELPAQGRNALSSRWLSSSSALTCKSEAISSATDTSSFLACPVSQLEECNGQIRYPVLSDSSATLPGPRNSRKSKYRDLSLPSRSVEHFVTLARRKVNNVRSPCAQKIAAQKGRRTLRRSSSLLCLNVESCTGQPDDSYDDVWTGDWKHSSLVDLTVPLPDPPPFQPPPVPSPTNQNVHTSSRPPMPLPQDTQIVTANSELSSQNSSLQLSQNSSVEFFCQNSSSGNSTLSGSEKEGESEEGEEEEDEEVYMVVSDHRREMRRTVTRKQVCRSLTWASPRPASSPPALRRNRRLDASPAHSFRQTQGQMHQSRKQRYQEQKWNLCKLDVYASNGSPPIPPKRKTSRPQYPLPSNLPSTQRQESFSRRKQEVPMRLHQESMCRPKQEHHSKPPLDLPRNNKETQNKHFTEHTNKPYQDTQNINIYHQSSLSRQDQLNSQCRLQQQTTRIYGEDVNILNYSEFLNRRLRRPEGVSQLDQRSLTTGNLCGPWYDLWANDPSVADV</sequence>
<feature type="compositionally biased region" description="Polar residues" evidence="3">
    <location>
        <begin position="619"/>
        <end position="631"/>
    </location>
</feature>
<dbReference type="InterPro" id="IPR001452">
    <property type="entry name" value="SH3_domain"/>
</dbReference>
<dbReference type="SMART" id="SM00326">
    <property type="entry name" value="SH3"/>
    <property type="match status" value="1"/>
</dbReference>
<dbReference type="Pfam" id="PF08397">
    <property type="entry name" value="IMD"/>
    <property type="match status" value="1"/>
</dbReference>
<dbReference type="Pfam" id="PF14604">
    <property type="entry name" value="SH3_9"/>
    <property type="match status" value="1"/>
</dbReference>
<dbReference type="GO" id="GO:0005654">
    <property type="term" value="C:nucleoplasm"/>
    <property type="evidence" value="ECO:0007669"/>
    <property type="project" value="TreeGrafter"/>
</dbReference>
<dbReference type="SUPFAM" id="SSF50044">
    <property type="entry name" value="SH3-domain"/>
    <property type="match status" value="1"/>
</dbReference>
<evidence type="ECO:0000256" key="1">
    <source>
        <dbReference type="ARBA" id="ARBA00022443"/>
    </source>
</evidence>
<feature type="compositionally biased region" description="Basic residues" evidence="3">
    <location>
        <begin position="383"/>
        <end position="399"/>
    </location>
</feature>
<feature type="region of interest" description="Disordered" evidence="3">
    <location>
        <begin position="806"/>
        <end position="839"/>
    </location>
</feature>
<dbReference type="GO" id="GO:0007009">
    <property type="term" value="P:plasma membrane organization"/>
    <property type="evidence" value="ECO:0007669"/>
    <property type="project" value="InterPro"/>
</dbReference>
<feature type="compositionally biased region" description="Low complexity" evidence="3">
    <location>
        <begin position="558"/>
        <end position="567"/>
    </location>
</feature>